<reference evidence="3" key="2">
    <citation type="journal article" date="2017" name="Nat. Plants">
        <title>The Aegilops tauschii genome reveals multiple impacts of transposons.</title>
        <authorList>
            <person name="Zhao G."/>
            <person name="Zou C."/>
            <person name="Li K."/>
            <person name="Wang K."/>
            <person name="Li T."/>
            <person name="Gao L."/>
            <person name="Zhang X."/>
            <person name="Wang H."/>
            <person name="Yang Z."/>
            <person name="Liu X."/>
            <person name="Jiang W."/>
            <person name="Mao L."/>
            <person name="Kong X."/>
            <person name="Jiao Y."/>
            <person name="Jia J."/>
        </authorList>
    </citation>
    <scope>NUCLEOTIDE SEQUENCE [LARGE SCALE GENOMIC DNA]</scope>
    <source>
        <strain evidence="3">cv. AL8/78</strain>
    </source>
</reference>
<dbReference type="AlphaFoldDB" id="A0A453K087"/>
<name>A0A453K087_AEGTS</name>
<dbReference type="EnsemblPlants" id="AET5Gv20250900.13">
    <property type="protein sequence ID" value="AET5Gv20250900.13"/>
    <property type="gene ID" value="AET5Gv20250900"/>
</dbReference>
<reference evidence="3" key="1">
    <citation type="journal article" date="2014" name="Science">
        <title>Ancient hybridizations among the ancestral genomes of bread wheat.</title>
        <authorList>
            <consortium name="International Wheat Genome Sequencing Consortium,"/>
            <person name="Marcussen T."/>
            <person name="Sandve S.R."/>
            <person name="Heier L."/>
            <person name="Spannagl M."/>
            <person name="Pfeifer M."/>
            <person name="Jakobsen K.S."/>
            <person name="Wulff B.B."/>
            <person name="Steuernagel B."/>
            <person name="Mayer K.F."/>
            <person name="Olsen O.A."/>
        </authorList>
    </citation>
    <scope>NUCLEOTIDE SEQUENCE [LARGE SCALE GENOMIC DNA]</scope>
    <source>
        <strain evidence="3">cv. AL8/78</strain>
    </source>
</reference>
<keyword evidence="3" id="KW-1185">Reference proteome</keyword>
<protein>
    <recommendedName>
        <fullName evidence="1">Calmodulin binding protein central domain-containing protein</fullName>
    </recommendedName>
</protein>
<reference evidence="2" key="4">
    <citation type="submission" date="2019-03" db="UniProtKB">
        <authorList>
            <consortium name="EnsemblPlants"/>
        </authorList>
    </citation>
    <scope>IDENTIFICATION</scope>
</reference>
<accession>A0A453K087</accession>
<dbReference type="InterPro" id="IPR046830">
    <property type="entry name" value="Calmod_bind_M"/>
</dbReference>
<dbReference type="Pfam" id="PF20451">
    <property type="entry name" value="Calmod_bind_M"/>
    <property type="match status" value="1"/>
</dbReference>
<dbReference type="PANTHER" id="PTHR31713:SF98">
    <property type="entry name" value="CALMODULIN-BINDING PROTEIN 60 G"/>
    <property type="match status" value="1"/>
</dbReference>
<dbReference type="GO" id="GO:0005516">
    <property type="term" value="F:calmodulin binding"/>
    <property type="evidence" value="ECO:0007669"/>
    <property type="project" value="InterPro"/>
</dbReference>
<reference evidence="2" key="5">
    <citation type="journal article" date="2021" name="G3 (Bethesda)">
        <title>Aegilops tauschii genome assembly Aet v5.0 features greater sequence contiguity and improved annotation.</title>
        <authorList>
            <person name="Wang L."/>
            <person name="Zhu T."/>
            <person name="Rodriguez J.C."/>
            <person name="Deal K.R."/>
            <person name="Dubcovsky J."/>
            <person name="McGuire P.E."/>
            <person name="Lux T."/>
            <person name="Spannagl M."/>
            <person name="Mayer K.F.X."/>
            <person name="Baldrich P."/>
            <person name="Meyers B.C."/>
            <person name="Huo N."/>
            <person name="Gu Y.Q."/>
            <person name="Zhou H."/>
            <person name="Devos K.M."/>
            <person name="Bennetzen J.L."/>
            <person name="Unver T."/>
            <person name="Budak H."/>
            <person name="Gulick P.J."/>
            <person name="Galiba G."/>
            <person name="Kalapos B."/>
            <person name="Nelson D.R."/>
            <person name="Li P."/>
            <person name="You F.M."/>
            <person name="Luo M.C."/>
            <person name="Dvorak J."/>
        </authorList>
    </citation>
    <scope>NUCLEOTIDE SEQUENCE [LARGE SCALE GENOMIC DNA]</scope>
    <source>
        <strain evidence="2">cv. AL8/78</strain>
    </source>
</reference>
<evidence type="ECO:0000313" key="2">
    <source>
        <dbReference type="EnsemblPlants" id="AET5Gv20250900.13"/>
    </source>
</evidence>
<organism evidence="2 3">
    <name type="scientific">Aegilops tauschii subsp. strangulata</name>
    <name type="common">Goatgrass</name>
    <dbReference type="NCBI Taxonomy" id="200361"/>
    <lineage>
        <taxon>Eukaryota</taxon>
        <taxon>Viridiplantae</taxon>
        <taxon>Streptophyta</taxon>
        <taxon>Embryophyta</taxon>
        <taxon>Tracheophyta</taxon>
        <taxon>Spermatophyta</taxon>
        <taxon>Magnoliopsida</taxon>
        <taxon>Liliopsida</taxon>
        <taxon>Poales</taxon>
        <taxon>Poaceae</taxon>
        <taxon>BOP clade</taxon>
        <taxon>Pooideae</taxon>
        <taxon>Triticodae</taxon>
        <taxon>Triticeae</taxon>
        <taxon>Triticinae</taxon>
        <taxon>Aegilops</taxon>
    </lineage>
</organism>
<evidence type="ECO:0000259" key="1">
    <source>
        <dbReference type="Pfam" id="PF20451"/>
    </source>
</evidence>
<feature type="domain" description="Calmodulin binding protein central" evidence="1">
    <location>
        <begin position="34"/>
        <end position="78"/>
    </location>
</feature>
<dbReference type="Gramene" id="AET5Gv20250900.13">
    <property type="protein sequence ID" value="AET5Gv20250900.13"/>
    <property type="gene ID" value="AET5Gv20250900"/>
</dbReference>
<dbReference type="GO" id="GO:0043565">
    <property type="term" value="F:sequence-specific DNA binding"/>
    <property type="evidence" value="ECO:0007669"/>
    <property type="project" value="TreeGrafter"/>
</dbReference>
<proteinExistence type="predicted"/>
<evidence type="ECO:0000313" key="3">
    <source>
        <dbReference type="Proteomes" id="UP000015105"/>
    </source>
</evidence>
<dbReference type="GO" id="GO:0005634">
    <property type="term" value="C:nucleus"/>
    <property type="evidence" value="ECO:0007669"/>
    <property type="project" value="TreeGrafter"/>
</dbReference>
<dbReference type="Proteomes" id="UP000015105">
    <property type="component" value="Chromosome 5D"/>
</dbReference>
<dbReference type="PANTHER" id="PTHR31713">
    <property type="entry name" value="OS02G0177800 PROTEIN"/>
    <property type="match status" value="1"/>
</dbReference>
<reference evidence="2" key="3">
    <citation type="journal article" date="2017" name="Nature">
        <title>Genome sequence of the progenitor of the wheat D genome Aegilops tauschii.</title>
        <authorList>
            <person name="Luo M.C."/>
            <person name="Gu Y.Q."/>
            <person name="Puiu D."/>
            <person name="Wang H."/>
            <person name="Twardziok S.O."/>
            <person name="Deal K.R."/>
            <person name="Huo N."/>
            <person name="Zhu T."/>
            <person name="Wang L."/>
            <person name="Wang Y."/>
            <person name="McGuire P.E."/>
            <person name="Liu S."/>
            <person name="Long H."/>
            <person name="Ramasamy R.K."/>
            <person name="Rodriguez J.C."/>
            <person name="Van S.L."/>
            <person name="Yuan L."/>
            <person name="Wang Z."/>
            <person name="Xia Z."/>
            <person name="Xiao L."/>
            <person name="Anderson O.D."/>
            <person name="Ouyang S."/>
            <person name="Liang Y."/>
            <person name="Zimin A.V."/>
            <person name="Pertea G."/>
            <person name="Qi P."/>
            <person name="Bennetzen J.L."/>
            <person name="Dai X."/>
            <person name="Dawson M.W."/>
            <person name="Muller H.G."/>
            <person name="Kugler K."/>
            <person name="Rivarola-Duarte L."/>
            <person name="Spannagl M."/>
            <person name="Mayer K.F.X."/>
            <person name="Lu F.H."/>
            <person name="Bevan M.W."/>
            <person name="Leroy P."/>
            <person name="Li P."/>
            <person name="You F.M."/>
            <person name="Sun Q."/>
            <person name="Liu Z."/>
            <person name="Lyons E."/>
            <person name="Wicker T."/>
            <person name="Salzberg S.L."/>
            <person name="Devos K.M."/>
            <person name="Dvorak J."/>
        </authorList>
    </citation>
    <scope>NUCLEOTIDE SEQUENCE [LARGE SCALE GENOMIC DNA]</scope>
    <source>
        <strain evidence="2">cv. AL8/78</strain>
    </source>
</reference>
<sequence>VNDSGERVLEGITEPFRVKERRVEGFEKHYPPKLGDEVWRLEKIGRKGAYHQALSDSGIDTVQKLLQSYVKNEEKLLKVKALCLYLLIKKYCMMLS</sequence>
<dbReference type="InterPro" id="IPR012416">
    <property type="entry name" value="CBP60"/>
</dbReference>
<dbReference type="GO" id="GO:0080142">
    <property type="term" value="P:regulation of salicylic acid biosynthetic process"/>
    <property type="evidence" value="ECO:0007669"/>
    <property type="project" value="TreeGrafter"/>
</dbReference>
<dbReference type="GO" id="GO:0003700">
    <property type="term" value="F:DNA-binding transcription factor activity"/>
    <property type="evidence" value="ECO:0007669"/>
    <property type="project" value="TreeGrafter"/>
</dbReference>